<dbReference type="InterPro" id="IPR022059">
    <property type="entry name" value="DUF3615"/>
</dbReference>
<dbReference type="InterPro" id="IPR046527">
    <property type="entry name" value="PIR2-like_helical"/>
</dbReference>
<dbReference type="Pfam" id="PF20235">
    <property type="entry name" value="PIR2-like_helical"/>
    <property type="match status" value="2"/>
</dbReference>
<protein>
    <submittedName>
        <fullName evidence="4">Uncharacterized protein</fullName>
    </submittedName>
</protein>
<evidence type="ECO:0000259" key="3">
    <source>
        <dbReference type="Pfam" id="PF20235"/>
    </source>
</evidence>
<dbReference type="Proteomes" id="UP000324705">
    <property type="component" value="Chromosome 4B"/>
</dbReference>
<feature type="domain" description="DUF3615" evidence="2">
    <location>
        <begin position="592"/>
        <end position="688"/>
    </location>
</feature>
<dbReference type="Gramene" id="TRITD4Bv1G014110.1">
    <property type="protein sequence ID" value="TRITD4Bv1G014110.1"/>
    <property type="gene ID" value="TRITD4Bv1G014110"/>
</dbReference>
<proteinExistence type="predicted"/>
<keyword evidence="5" id="KW-1185">Reference proteome</keyword>
<evidence type="ECO:0000313" key="4">
    <source>
        <dbReference type="EMBL" id="VAI01670.1"/>
    </source>
</evidence>
<name>A0A9R0SUG0_TRITD</name>
<dbReference type="AlphaFoldDB" id="A0A9R0SUG0"/>
<gene>
    <name evidence="4" type="ORF">TRITD_4Bv1G014110</name>
</gene>
<dbReference type="EMBL" id="LT934118">
    <property type="protein sequence ID" value="VAI01670.1"/>
    <property type="molecule type" value="Genomic_DNA"/>
</dbReference>
<dbReference type="PANTHER" id="PTHR33120">
    <property type="entry name" value="EXPRESSED PROTEIN-RELATED"/>
    <property type="match status" value="1"/>
</dbReference>
<dbReference type="OMA" id="CEPEPEF"/>
<feature type="compositionally biased region" description="Low complexity" evidence="1">
    <location>
        <begin position="102"/>
        <end position="111"/>
    </location>
</feature>
<reference evidence="4 5" key="1">
    <citation type="submission" date="2017-09" db="EMBL/GenBank/DDBJ databases">
        <authorList>
            <consortium name="International Durum Wheat Genome Sequencing Consortium (IDWGSC)"/>
            <person name="Milanesi L."/>
        </authorList>
    </citation>
    <scope>NUCLEOTIDE SEQUENCE [LARGE SCALE GENOMIC DNA]</scope>
    <source>
        <strain evidence="5">cv. Svevo</strain>
    </source>
</reference>
<feature type="region of interest" description="Disordered" evidence="1">
    <location>
        <begin position="102"/>
        <end position="126"/>
    </location>
</feature>
<dbReference type="PANTHER" id="PTHR33120:SF54">
    <property type="entry name" value="PIR2-LIKE HELICAL DOMAIN-CONTAINING PROTEIN"/>
    <property type="match status" value="1"/>
</dbReference>
<organism evidence="4 5">
    <name type="scientific">Triticum turgidum subsp. durum</name>
    <name type="common">Durum wheat</name>
    <name type="synonym">Triticum durum</name>
    <dbReference type="NCBI Taxonomy" id="4567"/>
    <lineage>
        <taxon>Eukaryota</taxon>
        <taxon>Viridiplantae</taxon>
        <taxon>Streptophyta</taxon>
        <taxon>Embryophyta</taxon>
        <taxon>Tracheophyta</taxon>
        <taxon>Spermatophyta</taxon>
        <taxon>Magnoliopsida</taxon>
        <taxon>Liliopsida</taxon>
        <taxon>Poales</taxon>
        <taxon>Poaceae</taxon>
        <taxon>BOP clade</taxon>
        <taxon>Pooideae</taxon>
        <taxon>Triticodae</taxon>
        <taxon>Triticeae</taxon>
        <taxon>Triticinae</taxon>
        <taxon>Triticum</taxon>
    </lineage>
</organism>
<feature type="region of interest" description="Disordered" evidence="1">
    <location>
        <begin position="734"/>
        <end position="756"/>
    </location>
</feature>
<sequence>MASGSASAAGAGPLGRGLISCMHSSNCRAEDAPLLSDQDLPLAIDKLIVGFYEEAFSRLPCDAMPDLLHLLTADGGGSCLGLLDPVSNIILNTLALLPKDAAPAPAAEPSTSPSPPATRRSERSRSIPGFGGWHEVVSRSYHSLLAFLMAYFGCLKKEQAVRYLYRADANLLLAVMLIQHDLYADEALDPESDRTQAALEYAATIAGHPSPTTLARLMSIRLQDDNFALLKKLFSADAQGIPLTVEDVRATHRILHMMMSPVCTASIIHTKRGLVVHVRHMLEASCSEAISFSTTTDARTATTTLGWDGIPISSLQSGVLPDKLQDCLGKAIADGRKHNFKTPCGGGDACDYLQSLKMYLHGIIHNLYIKALKLLPTPSGSLMRSILKAGHCYGSMDPVSNIIVNSIWYNSCGCDLPVSERRDMVEYNDVLDPLCLLRAQVHSLKGLMELAAFADPQFSVPACALELLCSTKCDIASMLPSSTESSEKNPFHESAKAAGHTRPLGLGELHQQLLLMPDTRSELLSFITEAQTSGTVLRINDMTNRISLMWNRNRSGAQIMQAPELCAGALRAVSSERSDYEDDRSWFRSKIEQLLKEYTTKQFLGSEYKLDTILGVDERHKGYYPGGYICYHVNFTATCDLRLQRTLFYAEFSSSSCEPEPEFCCPLPYANAGRCYYGVLSARKIVYPDDAKYIPDDITIRGTRSADGMLGMDLVYFSPKLDMEIAENLNVLHSEEEEEKRRKKKKRTGKGMCRPN</sequence>
<evidence type="ECO:0000256" key="1">
    <source>
        <dbReference type="SAM" id="MobiDB-lite"/>
    </source>
</evidence>
<dbReference type="Pfam" id="PF12274">
    <property type="entry name" value="DUF3615"/>
    <property type="match status" value="1"/>
</dbReference>
<accession>A0A9R0SUG0</accession>
<evidence type="ECO:0000313" key="5">
    <source>
        <dbReference type="Proteomes" id="UP000324705"/>
    </source>
</evidence>
<evidence type="ECO:0000259" key="2">
    <source>
        <dbReference type="Pfam" id="PF12274"/>
    </source>
</evidence>
<feature type="domain" description="PIR2-like helical" evidence="3">
    <location>
        <begin position="48"/>
        <end position="178"/>
    </location>
</feature>
<feature type="domain" description="PIR2-like helical" evidence="3">
    <location>
        <begin position="364"/>
        <end position="476"/>
    </location>
</feature>